<gene>
    <name evidence="2" type="ORF">SAMN04515671_3612</name>
</gene>
<organism evidence="2 3">
    <name type="scientific">Nakamurella panacisegetis</name>
    <dbReference type="NCBI Taxonomy" id="1090615"/>
    <lineage>
        <taxon>Bacteria</taxon>
        <taxon>Bacillati</taxon>
        <taxon>Actinomycetota</taxon>
        <taxon>Actinomycetes</taxon>
        <taxon>Nakamurellales</taxon>
        <taxon>Nakamurellaceae</taxon>
        <taxon>Nakamurella</taxon>
    </lineage>
</organism>
<dbReference type="PANTHER" id="PTHR36849:SF1">
    <property type="entry name" value="CYTOPLASMIC PROTEIN"/>
    <property type="match status" value="1"/>
</dbReference>
<name>A0A1H0RJL5_9ACTN</name>
<dbReference type="Pfam" id="PF22752">
    <property type="entry name" value="DUF488-N3i"/>
    <property type="match status" value="1"/>
</dbReference>
<dbReference type="PANTHER" id="PTHR36849">
    <property type="entry name" value="CYTOPLASMIC PROTEIN-RELATED"/>
    <property type="match status" value="1"/>
</dbReference>
<feature type="region of interest" description="Disordered" evidence="1">
    <location>
        <begin position="119"/>
        <end position="178"/>
    </location>
</feature>
<dbReference type="Proteomes" id="UP000198741">
    <property type="component" value="Chromosome I"/>
</dbReference>
<evidence type="ECO:0000313" key="3">
    <source>
        <dbReference type="Proteomes" id="UP000198741"/>
    </source>
</evidence>
<protein>
    <submittedName>
        <fullName evidence="2">Uncharacterized conserved protein YeaO, DUF488 family</fullName>
    </submittedName>
</protein>
<reference evidence="2 3" key="1">
    <citation type="submission" date="2016-10" db="EMBL/GenBank/DDBJ databases">
        <authorList>
            <person name="de Groot N.N."/>
        </authorList>
    </citation>
    <scope>NUCLEOTIDE SEQUENCE [LARGE SCALE GENOMIC DNA]</scope>
    <source>
        <strain evidence="3">P4-7,KCTC 19426,CECT 7604</strain>
    </source>
</reference>
<feature type="compositionally biased region" description="Polar residues" evidence="1">
    <location>
        <begin position="141"/>
        <end position="159"/>
    </location>
</feature>
<sequence>MSVHPTVQVRRIYAEPASDDGVRVLVDRLWPRGISKSKAHLDEWCQQVAPSTQLRTWYRHDPAKFFEFASRYREELGEPERADALAHLRDLAQQPLTLLTASKLPAISEAAVLADLLTSQPTTTTPPNRPPERLPAAAPNTFSPASNGQSTRPASTSTNCPPPRSTAPPRPSRNDAPQ</sequence>
<keyword evidence="3" id="KW-1185">Reference proteome</keyword>
<dbReference type="InterPro" id="IPR052552">
    <property type="entry name" value="YeaO-like"/>
</dbReference>
<proteinExistence type="predicted"/>
<dbReference type="OrthoDB" id="9790745at2"/>
<evidence type="ECO:0000313" key="2">
    <source>
        <dbReference type="EMBL" id="SDP29727.1"/>
    </source>
</evidence>
<dbReference type="EMBL" id="LT629710">
    <property type="protein sequence ID" value="SDP29727.1"/>
    <property type="molecule type" value="Genomic_DNA"/>
</dbReference>
<dbReference type="STRING" id="1090615.SAMN04515671_3612"/>
<dbReference type="AlphaFoldDB" id="A0A1H0RJL5"/>
<evidence type="ECO:0000256" key="1">
    <source>
        <dbReference type="SAM" id="MobiDB-lite"/>
    </source>
</evidence>
<accession>A0A1H0RJL5</accession>
<feature type="compositionally biased region" description="Pro residues" evidence="1">
    <location>
        <begin position="160"/>
        <end position="171"/>
    </location>
</feature>